<dbReference type="KEGG" id="ten:LPB136_13375"/>
<reference evidence="1 2" key="1">
    <citation type="submission" date="2016-11" db="EMBL/GenBank/DDBJ databases">
        <title>Tenacibaculum sp. LPB0136, isolated from marine environment.</title>
        <authorList>
            <person name="Kim E."/>
            <person name="Yi H."/>
        </authorList>
    </citation>
    <scope>NUCLEOTIDE SEQUENCE [LARGE SCALE GENOMIC DNA]</scope>
    <source>
        <strain evidence="1 2">LPB0136</strain>
    </source>
</reference>
<organism evidence="1 2">
    <name type="scientific">Tenacibaculum todarodis</name>
    <dbReference type="NCBI Taxonomy" id="1850252"/>
    <lineage>
        <taxon>Bacteria</taxon>
        <taxon>Pseudomonadati</taxon>
        <taxon>Bacteroidota</taxon>
        <taxon>Flavobacteriia</taxon>
        <taxon>Flavobacteriales</taxon>
        <taxon>Flavobacteriaceae</taxon>
        <taxon>Tenacibaculum</taxon>
    </lineage>
</organism>
<dbReference type="RefSeq" id="WP_072556816.1">
    <property type="nucleotide sequence ID" value="NZ_CP018155.1"/>
</dbReference>
<dbReference type="Proteomes" id="UP000181898">
    <property type="component" value="Chromosome"/>
</dbReference>
<evidence type="ECO:0000313" key="2">
    <source>
        <dbReference type="Proteomes" id="UP000181898"/>
    </source>
</evidence>
<dbReference type="OrthoDB" id="9813438at2"/>
<dbReference type="SUPFAM" id="SSF55874">
    <property type="entry name" value="ATPase domain of HSP90 chaperone/DNA topoisomerase II/histidine kinase"/>
    <property type="match status" value="1"/>
</dbReference>
<dbReference type="InterPro" id="IPR036890">
    <property type="entry name" value="HATPase_C_sf"/>
</dbReference>
<evidence type="ECO:0008006" key="3">
    <source>
        <dbReference type="Google" id="ProtNLM"/>
    </source>
</evidence>
<dbReference type="Pfam" id="PF13589">
    <property type="entry name" value="HATPase_c_3"/>
    <property type="match status" value="1"/>
</dbReference>
<accession>A0A1L3JMI7</accession>
<sequence length="503" mass="57746">MSKFRIEPQPGSILGSLRSIGYNLKTALSDIIDNSIAAEAKRIEIVNNDFKVENAHLEWMAIVDDGLGMTSETMIKALTLGGEGIEKERNAEDLGRFGLGLKTASFSQCRKLTLISKKETINSFVFDLDYISKNGWEIYSIENQENLIQKINARIENKEILKGENWTIVYWGNLDKIQINSISSFHLELSKVRNHIGLIYHKFNNSVSIRLNGTLVNYWNPYSTAISSQEKNFKYGSGNETYSLKGHVLKHSSEFNNKSEYGDQSKIGTFNQNQGFFVYRNNRLIYRGSWLGLFNKEHHYILARVEINLSNSLSSDLAWGVNISKSSVSIPKFAEADIRAECNRIRTEANNTFRFHGGLKKHKVRRKSAEAKIQPIWNFESKGTKIGEKNQYKINVKHPLLDNFLKKHVSNKQANNEFKQILKYLENYLPIDNIFARKANNEVEQPLEDDSEIFEKFKRFMSIYEEDMGANEAFSILINVEPFNSLSFNEERLIEMGVDVSQL</sequence>
<protein>
    <recommendedName>
        <fullName evidence="3">ATP-binding protein</fullName>
    </recommendedName>
</protein>
<proteinExistence type="predicted"/>
<evidence type="ECO:0000313" key="1">
    <source>
        <dbReference type="EMBL" id="APG66302.1"/>
    </source>
</evidence>
<dbReference type="AlphaFoldDB" id="A0A1L3JMI7"/>
<dbReference type="Gene3D" id="3.30.565.10">
    <property type="entry name" value="Histidine kinase-like ATPase, C-terminal domain"/>
    <property type="match status" value="1"/>
</dbReference>
<name>A0A1L3JMI7_9FLAO</name>
<gene>
    <name evidence="1" type="ORF">LPB136_13375</name>
</gene>
<dbReference type="EMBL" id="CP018155">
    <property type="protein sequence ID" value="APG66302.1"/>
    <property type="molecule type" value="Genomic_DNA"/>
</dbReference>
<dbReference type="STRING" id="1850252.LPB136_13375"/>
<keyword evidence="2" id="KW-1185">Reference proteome</keyword>